<evidence type="ECO:0000256" key="2">
    <source>
        <dbReference type="ARBA" id="ARBA00022741"/>
    </source>
</evidence>
<dbReference type="InterPro" id="IPR013815">
    <property type="entry name" value="ATP_grasp_subdomain_1"/>
</dbReference>
<keyword evidence="2 4" id="KW-0547">Nucleotide-binding</keyword>
<dbReference type="PROSITE" id="PS50975">
    <property type="entry name" value="ATP_GRASP"/>
    <property type="match status" value="1"/>
</dbReference>
<reference evidence="6 7" key="1">
    <citation type="submission" date="2013-08" db="EMBL/GenBank/DDBJ databases">
        <title>Genome sequencing of Cellulomonas bogoriensis 69B4.</title>
        <authorList>
            <person name="Chen F."/>
            <person name="Li Y."/>
            <person name="Wang G."/>
        </authorList>
    </citation>
    <scope>NUCLEOTIDE SEQUENCE [LARGE SCALE GENOMIC DNA]</scope>
    <source>
        <strain evidence="6 7">69B4</strain>
    </source>
</reference>
<evidence type="ECO:0000256" key="3">
    <source>
        <dbReference type="ARBA" id="ARBA00022840"/>
    </source>
</evidence>
<dbReference type="Gene3D" id="3.40.50.20">
    <property type="match status" value="1"/>
</dbReference>
<comment type="caution">
    <text evidence="6">The sequence shown here is derived from an EMBL/GenBank/DDBJ whole genome shotgun (WGS) entry which is preliminary data.</text>
</comment>
<dbReference type="RefSeq" id="WP_035062316.1">
    <property type="nucleotide sequence ID" value="NZ_AXCZ01000197.1"/>
</dbReference>
<evidence type="ECO:0000256" key="1">
    <source>
        <dbReference type="ARBA" id="ARBA00022598"/>
    </source>
</evidence>
<dbReference type="GO" id="GO:0046872">
    <property type="term" value="F:metal ion binding"/>
    <property type="evidence" value="ECO:0007669"/>
    <property type="project" value="InterPro"/>
</dbReference>
<dbReference type="InterPro" id="IPR011761">
    <property type="entry name" value="ATP-grasp"/>
</dbReference>
<evidence type="ECO:0000313" key="6">
    <source>
        <dbReference type="EMBL" id="KGM09333.1"/>
    </source>
</evidence>
<dbReference type="EMBL" id="AXCZ01000197">
    <property type="protein sequence ID" value="KGM09333.1"/>
    <property type="molecule type" value="Genomic_DNA"/>
</dbReference>
<evidence type="ECO:0000313" key="7">
    <source>
        <dbReference type="Proteomes" id="UP000054314"/>
    </source>
</evidence>
<proteinExistence type="predicted"/>
<keyword evidence="1" id="KW-0436">Ligase</keyword>
<evidence type="ECO:0000256" key="4">
    <source>
        <dbReference type="PROSITE-ProRule" id="PRU00409"/>
    </source>
</evidence>
<feature type="domain" description="ATP-grasp" evidence="5">
    <location>
        <begin position="115"/>
        <end position="312"/>
    </location>
</feature>
<gene>
    <name evidence="6" type="ORF">N869_07315</name>
</gene>
<protein>
    <recommendedName>
        <fullName evidence="5">ATP-grasp domain-containing protein</fullName>
    </recommendedName>
</protein>
<organism evidence="6 7">
    <name type="scientific">Cellulomonas bogoriensis 69B4 = DSM 16987</name>
    <dbReference type="NCBI Taxonomy" id="1386082"/>
    <lineage>
        <taxon>Bacteria</taxon>
        <taxon>Bacillati</taxon>
        <taxon>Actinomycetota</taxon>
        <taxon>Actinomycetes</taxon>
        <taxon>Micrococcales</taxon>
        <taxon>Cellulomonadaceae</taxon>
        <taxon>Cellulomonas</taxon>
    </lineage>
</organism>
<keyword evidence="7" id="KW-1185">Reference proteome</keyword>
<dbReference type="Gene3D" id="3.30.1490.20">
    <property type="entry name" value="ATP-grasp fold, A domain"/>
    <property type="match status" value="1"/>
</dbReference>
<dbReference type="InterPro" id="IPR052032">
    <property type="entry name" value="ATP-dep_AA_Ligase"/>
</dbReference>
<dbReference type="GO" id="GO:0005524">
    <property type="term" value="F:ATP binding"/>
    <property type="evidence" value="ECO:0007669"/>
    <property type="project" value="UniProtKB-UniRule"/>
</dbReference>
<dbReference type="Proteomes" id="UP000054314">
    <property type="component" value="Unassembled WGS sequence"/>
</dbReference>
<name>A0A0A0BLD9_9CELL</name>
<dbReference type="GO" id="GO:0016874">
    <property type="term" value="F:ligase activity"/>
    <property type="evidence" value="ECO:0007669"/>
    <property type="project" value="UniProtKB-KW"/>
</dbReference>
<dbReference type="AlphaFoldDB" id="A0A0A0BLD9"/>
<dbReference type="Gene3D" id="3.30.470.20">
    <property type="entry name" value="ATP-grasp fold, B domain"/>
    <property type="match status" value="1"/>
</dbReference>
<keyword evidence="3 4" id="KW-0067">ATP-binding</keyword>
<sequence length="395" mass="41414">MTRVLVLQQPSSAAAVDDWLAAADADVEVLLVTGPGARRAGTERGARVRVVTLDAYEGAAATAQVRAVAREWRPNRVVSNSEKDVLRAATIRSELGLPGTPARLAVEFRDKVRMKALFERAGLPTARWARVQCVDDVLAALEAMGPFVLKPRGGVGSQGVHVLAGPDDVWRLLTTAPQVLDEVHADALMVEELVDGTVLHVDAVLDDADVLLAVPSRYLHPPHTFASHDVASVCLDPGSAAHTAAVAATRALACGLPAGHGVAVVHLELHLLPNGTVLAGEVAARLGGGMIKGTLAHAYGVDLSRESYLLAAGLRGASQLVERPNPPHQVLAGHMLWTSRRPHVTRDALPAWAHGFWAADGDGPHVAAHSADAAGGVIVEGENEAALVDRITRVG</sequence>
<evidence type="ECO:0000259" key="5">
    <source>
        <dbReference type="PROSITE" id="PS50975"/>
    </source>
</evidence>
<dbReference type="PANTHER" id="PTHR43585:SF2">
    <property type="entry name" value="ATP-GRASP ENZYME FSQD"/>
    <property type="match status" value="1"/>
</dbReference>
<accession>A0A0A0BLD9</accession>
<dbReference type="OrthoDB" id="24041at2"/>
<dbReference type="SUPFAM" id="SSF56059">
    <property type="entry name" value="Glutathione synthetase ATP-binding domain-like"/>
    <property type="match status" value="1"/>
</dbReference>
<dbReference type="PANTHER" id="PTHR43585">
    <property type="entry name" value="FUMIPYRROLE BIOSYNTHESIS PROTEIN C"/>
    <property type="match status" value="1"/>
</dbReference>